<dbReference type="AlphaFoldDB" id="A0A8X7NU45"/>
<dbReference type="GO" id="GO:0071555">
    <property type="term" value="P:cell wall organization"/>
    <property type="evidence" value="ECO:0007669"/>
    <property type="project" value="UniProtKB-KW"/>
</dbReference>
<comment type="subcellular location">
    <subcellularLocation>
        <location evidence="2">Endomembrane system</location>
    </subcellularLocation>
</comment>
<evidence type="ECO:0000256" key="6">
    <source>
        <dbReference type="ARBA" id="ARBA00022801"/>
    </source>
</evidence>
<dbReference type="Gene3D" id="1.50.10.20">
    <property type="match status" value="1"/>
</dbReference>
<feature type="chain" id="PRO_5044694634" description="Mannan endo-1,6-alpha-mannosidase" evidence="13">
    <location>
        <begin position="22"/>
        <end position="453"/>
    </location>
</feature>
<accession>A0A8X7NU45</accession>
<dbReference type="GO" id="GO:0012505">
    <property type="term" value="C:endomembrane system"/>
    <property type="evidence" value="ECO:0007669"/>
    <property type="project" value="UniProtKB-SubCell"/>
</dbReference>
<keyword evidence="5 13" id="KW-0732">Signal</keyword>
<evidence type="ECO:0000256" key="13">
    <source>
        <dbReference type="SAM" id="SignalP"/>
    </source>
</evidence>
<organism evidence="14 15">
    <name type="scientific">Candida parapsilosis</name>
    <name type="common">Yeast</name>
    <dbReference type="NCBI Taxonomy" id="5480"/>
    <lineage>
        <taxon>Eukaryota</taxon>
        <taxon>Fungi</taxon>
        <taxon>Dikarya</taxon>
        <taxon>Ascomycota</taxon>
        <taxon>Saccharomycotina</taxon>
        <taxon>Pichiomycetes</taxon>
        <taxon>Debaryomycetaceae</taxon>
        <taxon>Candida/Lodderomyces clade</taxon>
        <taxon>Candida</taxon>
    </lineage>
</organism>
<evidence type="ECO:0000256" key="1">
    <source>
        <dbReference type="ARBA" id="ARBA00001452"/>
    </source>
</evidence>
<keyword evidence="9 11" id="KW-0326">Glycosidase</keyword>
<evidence type="ECO:0000256" key="10">
    <source>
        <dbReference type="ARBA" id="ARBA00023316"/>
    </source>
</evidence>
<evidence type="ECO:0000256" key="3">
    <source>
        <dbReference type="ARBA" id="ARBA00009699"/>
    </source>
</evidence>
<dbReference type="GO" id="GO:0008496">
    <property type="term" value="F:mannan endo-1,6-alpha-mannosidase activity"/>
    <property type="evidence" value="ECO:0007669"/>
    <property type="project" value="UniProtKB-UniRule"/>
</dbReference>
<dbReference type="PANTHER" id="PTHR12145:SF36">
    <property type="entry name" value="MANNAN ENDO-1,6-ALPHA-MANNOSIDASE DCW1"/>
    <property type="match status" value="1"/>
</dbReference>
<dbReference type="InterPro" id="IPR014480">
    <property type="entry name" value="Mannan-1_6-alpha_mannosidase"/>
</dbReference>
<evidence type="ECO:0000256" key="9">
    <source>
        <dbReference type="ARBA" id="ARBA00023295"/>
    </source>
</evidence>
<keyword evidence="12" id="KW-0812">Transmembrane</keyword>
<dbReference type="SUPFAM" id="SSF48208">
    <property type="entry name" value="Six-hairpin glycosidases"/>
    <property type="match status" value="1"/>
</dbReference>
<dbReference type="GO" id="GO:0016052">
    <property type="term" value="P:carbohydrate catabolic process"/>
    <property type="evidence" value="ECO:0007669"/>
    <property type="project" value="InterPro"/>
</dbReference>
<dbReference type="Proteomes" id="UP000590412">
    <property type="component" value="Unassembled WGS sequence"/>
</dbReference>
<reference evidence="14" key="1">
    <citation type="submission" date="2020-03" db="EMBL/GenBank/DDBJ databases">
        <title>FDA dAtabase for Regulatory Grade micrObial Sequences (FDA-ARGOS): Supporting development and validation of Infectious Disease Dx tests.</title>
        <authorList>
            <person name="Campos J."/>
            <person name="Goldberg B."/>
            <person name="Tallon L."/>
            <person name="Sadzewicz L."/>
            <person name="Vavikolanu K."/>
            <person name="Mehta A."/>
            <person name="Aluvathingal J."/>
            <person name="Nadendla S."/>
            <person name="Nandy P."/>
            <person name="Geyer C."/>
            <person name="Yan Y."/>
            <person name="Sichtig H."/>
        </authorList>
    </citation>
    <scope>NUCLEOTIDE SEQUENCE [LARGE SCALE GENOMIC DNA]</scope>
    <source>
        <strain evidence="14">FDAARGOS_652</strain>
    </source>
</reference>
<dbReference type="EC" id="3.2.1.101" evidence="4 11"/>
<dbReference type="GO" id="GO:0007117">
    <property type="term" value="P:budding cell bud growth"/>
    <property type="evidence" value="ECO:0007669"/>
    <property type="project" value="TreeGrafter"/>
</dbReference>
<evidence type="ECO:0000256" key="5">
    <source>
        <dbReference type="ARBA" id="ARBA00022729"/>
    </source>
</evidence>
<comment type="similarity">
    <text evidence="3 11">Belongs to the glycosyl hydrolase 76 family.</text>
</comment>
<keyword evidence="8" id="KW-0325">Glycoprotein</keyword>
<dbReference type="InterPro" id="IPR005198">
    <property type="entry name" value="Glyco_hydro_76"/>
</dbReference>
<keyword evidence="12" id="KW-1133">Transmembrane helix</keyword>
<comment type="caution">
    <text evidence="14">The sequence shown here is derived from an EMBL/GenBank/DDBJ whole genome shotgun (WGS) entry which is preliminary data.</text>
</comment>
<feature type="transmembrane region" description="Helical" evidence="12">
    <location>
        <begin position="431"/>
        <end position="452"/>
    </location>
</feature>
<proteinExistence type="inferred from homology"/>
<dbReference type="OrthoDB" id="4187847at2759"/>
<sequence length="453" mass="50533">MFGLNKLITTTIVLYTATVYSIELDINSKDSICAAAKIVSDGMWNYYEGFRVGGTIGMFASPNYWWNAGEAFGGFVDYFSYCDSDNSTLEKWIYEGMYHQAGDNYNYIPSNQSTTEGNDDQGVWGMAIMEAVERNFTNPESHSWLEMAQAIFNTMDARWDTEHCGGGLRWQIFTWNSGYNYKNTISNGCLFHIAARLARYTGNESAYLPTAERVWDWMEEVNFLTEETNGKLRIYDGANIEENCTDVTDLRWSYTYGVFMTGCAYLYNVTGDETWKFRTQEIVEASTAYFFNSTNQVMQETTCLPSKRCNNDQRSFRSLFSRCLGLTMVIIPDFEDMIRPYLETSAAAAAQSCSGGSDGVTCGENWSVSGWDGVYGLGEQMSALEVILSLIAEKPISVETGGTNRTNYAAGTDTEDTTNKNKIDITGKDRAGAGVLTAVVLAVLLGGGIWMVF</sequence>
<dbReference type="PANTHER" id="PTHR12145">
    <property type="entry name" value="MANNAN ENDO-1,6-ALPHA-MANNOSIDASE DCW1"/>
    <property type="match status" value="1"/>
</dbReference>
<comment type="catalytic activity">
    <reaction evidence="1 11">
        <text>Random hydrolysis of (1-&gt;6)-alpha-D-mannosidic linkages in unbranched (1-&gt;6)-mannans.</text>
        <dbReference type="EC" id="3.2.1.101"/>
    </reaction>
</comment>
<dbReference type="Pfam" id="PF03663">
    <property type="entry name" value="Glyco_hydro_76"/>
    <property type="match status" value="1"/>
</dbReference>
<dbReference type="InterPro" id="IPR008928">
    <property type="entry name" value="6-hairpin_glycosidase_sf"/>
</dbReference>
<dbReference type="FunFam" id="1.50.10.20:FF:000006">
    <property type="entry name" value="Mannan endo-1,6-alpha-mannosidase"/>
    <property type="match status" value="1"/>
</dbReference>
<name>A0A8X7NU45_CANPA</name>
<evidence type="ECO:0000256" key="2">
    <source>
        <dbReference type="ARBA" id="ARBA00004308"/>
    </source>
</evidence>
<keyword evidence="10" id="KW-0961">Cell wall biogenesis/degradation</keyword>
<protein>
    <recommendedName>
        <fullName evidence="4 11">Mannan endo-1,6-alpha-mannosidase</fullName>
        <ecNumber evidence="4 11">3.2.1.101</ecNumber>
    </recommendedName>
</protein>
<dbReference type="GO" id="GO:0009272">
    <property type="term" value="P:fungal-type cell wall biogenesis"/>
    <property type="evidence" value="ECO:0007669"/>
    <property type="project" value="UniProtKB-ARBA"/>
</dbReference>
<evidence type="ECO:0000313" key="14">
    <source>
        <dbReference type="EMBL" id="KAF6059743.1"/>
    </source>
</evidence>
<dbReference type="PIRSF" id="PIRSF016302">
    <property type="entry name" value="Man_a_manosd"/>
    <property type="match status" value="1"/>
</dbReference>
<evidence type="ECO:0000313" key="15">
    <source>
        <dbReference type="Proteomes" id="UP000590412"/>
    </source>
</evidence>
<dbReference type="EMBL" id="JABWAB010000001">
    <property type="protein sequence ID" value="KAF6059743.1"/>
    <property type="molecule type" value="Genomic_DNA"/>
</dbReference>
<evidence type="ECO:0000256" key="12">
    <source>
        <dbReference type="SAM" id="Phobius"/>
    </source>
</evidence>
<keyword evidence="6 11" id="KW-0378">Hydrolase</keyword>
<evidence type="ECO:0000256" key="8">
    <source>
        <dbReference type="ARBA" id="ARBA00023180"/>
    </source>
</evidence>
<keyword evidence="7 12" id="KW-0472">Membrane</keyword>
<feature type="signal peptide" evidence="13">
    <location>
        <begin position="1"/>
        <end position="21"/>
    </location>
</feature>
<evidence type="ECO:0000256" key="11">
    <source>
        <dbReference type="PIRNR" id="PIRNR016302"/>
    </source>
</evidence>
<dbReference type="GO" id="GO:0010570">
    <property type="term" value="P:regulation of filamentous growth"/>
    <property type="evidence" value="ECO:0007669"/>
    <property type="project" value="UniProtKB-ARBA"/>
</dbReference>
<evidence type="ECO:0000256" key="4">
    <source>
        <dbReference type="ARBA" id="ARBA00012350"/>
    </source>
</evidence>
<gene>
    <name evidence="14" type="primary">DFG5</name>
    <name evidence="14" type="ORF">FOB60_001325</name>
</gene>
<evidence type="ECO:0000256" key="7">
    <source>
        <dbReference type="ARBA" id="ARBA00023136"/>
    </source>
</evidence>